<name>A0A0C9ZFW6_9AGAM</name>
<evidence type="ECO:0000313" key="1">
    <source>
        <dbReference type="EMBL" id="KIK28206.1"/>
    </source>
</evidence>
<reference evidence="1 2" key="1">
    <citation type="submission" date="2014-04" db="EMBL/GenBank/DDBJ databases">
        <authorList>
            <consortium name="DOE Joint Genome Institute"/>
            <person name="Kuo A."/>
            <person name="Kohler A."/>
            <person name="Costa M.D."/>
            <person name="Nagy L.G."/>
            <person name="Floudas D."/>
            <person name="Copeland A."/>
            <person name="Barry K.W."/>
            <person name="Cichocki N."/>
            <person name="Veneault-Fourrey C."/>
            <person name="LaButti K."/>
            <person name="Lindquist E.A."/>
            <person name="Lipzen A."/>
            <person name="Lundell T."/>
            <person name="Morin E."/>
            <person name="Murat C."/>
            <person name="Sun H."/>
            <person name="Tunlid A."/>
            <person name="Henrissat B."/>
            <person name="Grigoriev I.V."/>
            <person name="Hibbett D.S."/>
            <person name="Martin F."/>
            <person name="Nordberg H.P."/>
            <person name="Cantor M.N."/>
            <person name="Hua S.X."/>
        </authorList>
    </citation>
    <scope>NUCLEOTIDE SEQUENCE [LARGE SCALE GENOMIC DNA]</scope>
    <source>
        <strain evidence="1 2">441</strain>
    </source>
</reference>
<dbReference type="HOGENOM" id="CLU_2639046_0_0_1"/>
<protein>
    <submittedName>
        <fullName evidence="1">Uncharacterized protein</fullName>
    </submittedName>
</protein>
<dbReference type="Proteomes" id="UP000054018">
    <property type="component" value="Unassembled WGS sequence"/>
</dbReference>
<dbReference type="AlphaFoldDB" id="A0A0C9ZFW6"/>
<reference evidence="2" key="2">
    <citation type="submission" date="2015-01" db="EMBL/GenBank/DDBJ databases">
        <title>Evolutionary Origins and Diversification of the Mycorrhizal Mutualists.</title>
        <authorList>
            <consortium name="DOE Joint Genome Institute"/>
            <consortium name="Mycorrhizal Genomics Consortium"/>
            <person name="Kohler A."/>
            <person name="Kuo A."/>
            <person name="Nagy L.G."/>
            <person name="Floudas D."/>
            <person name="Copeland A."/>
            <person name="Barry K.W."/>
            <person name="Cichocki N."/>
            <person name="Veneault-Fourrey C."/>
            <person name="LaButti K."/>
            <person name="Lindquist E.A."/>
            <person name="Lipzen A."/>
            <person name="Lundell T."/>
            <person name="Morin E."/>
            <person name="Murat C."/>
            <person name="Riley R."/>
            <person name="Ohm R."/>
            <person name="Sun H."/>
            <person name="Tunlid A."/>
            <person name="Henrissat B."/>
            <person name="Grigoriev I.V."/>
            <person name="Hibbett D.S."/>
            <person name="Martin F."/>
        </authorList>
    </citation>
    <scope>NUCLEOTIDE SEQUENCE [LARGE SCALE GENOMIC DNA]</scope>
    <source>
        <strain evidence="2">441</strain>
    </source>
</reference>
<organism evidence="1 2">
    <name type="scientific">Pisolithus microcarpus 441</name>
    <dbReference type="NCBI Taxonomy" id="765257"/>
    <lineage>
        <taxon>Eukaryota</taxon>
        <taxon>Fungi</taxon>
        <taxon>Dikarya</taxon>
        <taxon>Basidiomycota</taxon>
        <taxon>Agaricomycotina</taxon>
        <taxon>Agaricomycetes</taxon>
        <taxon>Agaricomycetidae</taxon>
        <taxon>Boletales</taxon>
        <taxon>Sclerodermatineae</taxon>
        <taxon>Pisolithaceae</taxon>
        <taxon>Pisolithus</taxon>
    </lineage>
</organism>
<gene>
    <name evidence="1" type="ORF">PISMIDRAFT_673884</name>
</gene>
<evidence type="ECO:0000313" key="2">
    <source>
        <dbReference type="Proteomes" id="UP000054018"/>
    </source>
</evidence>
<dbReference type="EMBL" id="KN833693">
    <property type="protein sequence ID" value="KIK28206.1"/>
    <property type="molecule type" value="Genomic_DNA"/>
</dbReference>
<keyword evidence="2" id="KW-1185">Reference proteome</keyword>
<sequence>MSTNAIFEFVNPGSLFVEGASPPHLIIHSAFRRTTSPHLALHTPVVRSTPLRRMCPSASVADIQTGVCDAGLAAQCN</sequence>
<accession>A0A0C9ZFW6</accession>
<proteinExistence type="predicted"/>